<dbReference type="EMBL" id="CP042914">
    <property type="protein sequence ID" value="QEG42874.1"/>
    <property type="molecule type" value="Genomic_DNA"/>
</dbReference>
<dbReference type="GO" id="GO:0003841">
    <property type="term" value="F:1-acylglycerol-3-phosphate O-acyltransferase activity"/>
    <property type="evidence" value="ECO:0007669"/>
    <property type="project" value="TreeGrafter"/>
</dbReference>
<reference evidence="5 6" key="1">
    <citation type="submission" date="2019-08" db="EMBL/GenBank/DDBJ databases">
        <title>Deep-cultivation of Planctomycetes and their phenomic and genomic characterization uncovers novel biology.</title>
        <authorList>
            <person name="Wiegand S."/>
            <person name="Jogler M."/>
            <person name="Boedeker C."/>
            <person name="Pinto D."/>
            <person name="Vollmers J."/>
            <person name="Rivas-Marin E."/>
            <person name="Kohn T."/>
            <person name="Peeters S.H."/>
            <person name="Heuer A."/>
            <person name="Rast P."/>
            <person name="Oberbeckmann S."/>
            <person name="Bunk B."/>
            <person name="Jeske O."/>
            <person name="Meyerdierks A."/>
            <person name="Storesund J.E."/>
            <person name="Kallscheuer N."/>
            <person name="Luecker S."/>
            <person name="Lage O.M."/>
            <person name="Pohl T."/>
            <person name="Merkel B.J."/>
            <person name="Hornburger P."/>
            <person name="Mueller R.-W."/>
            <person name="Bruemmer F."/>
            <person name="Labrenz M."/>
            <person name="Spormann A.M."/>
            <person name="Op den Camp H."/>
            <person name="Overmann J."/>
            <person name="Amann R."/>
            <person name="Jetten M.S.M."/>
            <person name="Mascher T."/>
            <person name="Medema M.H."/>
            <person name="Devos D.P."/>
            <person name="Kaster A.-K."/>
            <person name="Ovreas L."/>
            <person name="Rohde M."/>
            <person name="Galperin M.Y."/>
            <person name="Jogler C."/>
        </authorList>
    </citation>
    <scope>NUCLEOTIDE SEQUENCE [LARGE SCALE GENOMIC DNA]</scope>
    <source>
        <strain evidence="5 6">UC8</strain>
    </source>
</reference>
<dbReference type="PANTHER" id="PTHR10434">
    <property type="entry name" value="1-ACYL-SN-GLYCEROL-3-PHOSPHATE ACYLTRANSFERASE"/>
    <property type="match status" value="1"/>
</dbReference>
<keyword evidence="2 5" id="KW-0808">Transferase</keyword>
<dbReference type="InterPro" id="IPR002123">
    <property type="entry name" value="Plipid/glycerol_acylTrfase"/>
</dbReference>
<dbReference type="PANTHER" id="PTHR10434:SF40">
    <property type="entry name" value="1-ACYL-SN-GLYCEROL-3-PHOSPHATE ACYLTRANSFERASE"/>
    <property type="match status" value="1"/>
</dbReference>
<sequence>MSVIVEKPYKFIPPHHGNCWPSLTQRLRLVDRYLKRKEGIVDYECRHLDRLRQSLAQQHGILLAPNHCRYADPLVMGWPARELGRHVYAIASWHLFNKHPFEAFAIQKLGGFSLFREGQDRQSLETAIDILVSAKRPLILFPEGTTNRTNDSLQPLLEGVTFITRTAARRREKAGQGKVVVHPVGIKYVFLGDIQQWADNALQKIEQRLGWREIADRRLLPRVRRTAEALLTLQEIAHLGHGQSGSLHQRRTALIEGLLQPLEQQYEMTAKDAPVLNRVRALRSKLLPLLINSEIEDDKQTLRRMLKKVELAQQLESYPEGYLSEPPVTDTRVLETIQRMQEDFLGKADSSLPLKAIIEVEEAIEVPAQRAPRGQTDPVLSELEASLRGMLGRLQYEANELKS</sequence>
<protein>
    <submittedName>
        <fullName evidence="5">Acyltransferase</fullName>
    </submittedName>
</protein>
<dbReference type="RefSeq" id="WP_068132810.1">
    <property type="nucleotide sequence ID" value="NZ_CP042914.1"/>
</dbReference>
<feature type="domain" description="Phospholipid/glycerol acyltransferase" evidence="4">
    <location>
        <begin position="61"/>
        <end position="189"/>
    </location>
</feature>
<keyword evidence="3 5" id="KW-0012">Acyltransferase</keyword>
<evidence type="ECO:0000313" key="5">
    <source>
        <dbReference type="EMBL" id="QEG42874.1"/>
    </source>
</evidence>
<evidence type="ECO:0000259" key="4">
    <source>
        <dbReference type="SMART" id="SM00563"/>
    </source>
</evidence>
<evidence type="ECO:0000256" key="2">
    <source>
        <dbReference type="ARBA" id="ARBA00022679"/>
    </source>
</evidence>
<dbReference type="SUPFAM" id="SSF69593">
    <property type="entry name" value="Glycerol-3-phosphate (1)-acyltransferase"/>
    <property type="match status" value="1"/>
</dbReference>
<evidence type="ECO:0000256" key="3">
    <source>
        <dbReference type="ARBA" id="ARBA00023315"/>
    </source>
</evidence>
<accession>A0A5B9QV19</accession>
<evidence type="ECO:0000256" key="1">
    <source>
        <dbReference type="ARBA" id="ARBA00005189"/>
    </source>
</evidence>
<dbReference type="Pfam" id="PF01553">
    <property type="entry name" value="Acyltransferase"/>
    <property type="match status" value="1"/>
</dbReference>
<dbReference type="KEGG" id="rul:UC8_49160"/>
<name>A0A5B9QV19_9BACT</name>
<dbReference type="SMART" id="SM00563">
    <property type="entry name" value="PlsC"/>
    <property type="match status" value="1"/>
</dbReference>
<keyword evidence="6" id="KW-1185">Reference proteome</keyword>
<dbReference type="OrthoDB" id="9806008at2"/>
<evidence type="ECO:0000313" key="6">
    <source>
        <dbReference type="Proteomes" id="UP000325286"/>
    </source>
</evidence>
<organism evidence="5 6">
    <name type="scientific">Roseimaritima ulvae</name>
    <dbReference type="NCBI Taxonomy" id="980254"/>
    <lineage>
        <taxon>Bacteria</taxon>
        <taxon>Pseudomonadati</taxon>
        <taxon>Planctomycetota</taxon>
        <taxon>Planctomycetia</taxon>
        <taxon>Pirellulales</taxon>
        <taxon>Pirellulaceae</taxon>
        <taxon>Roseimaritima</taxon>
    </lineage>
</organism>
<dbReference type="GO" id="GO:0006654">
    <property type="term" value="P:phosphatidic acid biosynthetic process"/>
    <property type="evidence" value="ECO:0007669"/>
    <property type="project" value="TreeGrafter"/>
</dbReference>
<gene>
    <name evidence="5" type="ORF">UC8_49160</name>
</gene>
<proteinExistence type="predicted"/>
<dbReference type="Proteomes" id="UP000325286">
    <property type="component" value="Chromosome"/>
</dbReference>
<comment type="pathway">
    <text evidence="1">Lipid metabolism.</text>
</comment>
<dbReference type="AlphaFoldDB" id="A0A5B9QV19"/>